<accession>A0A975SXU1</accession>
<keyword evidence="1" id="KW-0378">Hydrolase</keyword>
<evidence type="ECO:0000313" key="5">
    <source>
        <dbReference type="Proteomes" id="UP000683575"/>
    </source>
</evidence>
<dbReference type="InterPro" id="IPR001610">
    <property type="entry name" value="PAC"/>
</dbReference>
<sequence length="585" mass="62061">MQRYIDELSLLHALRLAVVATDTAGVITFVNEAATEVYASDAEGLVGLELRELLPVEPDEAASFDLHAVLAGETWSGDLAVRRPGDGTFVAAVSATPIRSGDGTLVGAVVAAEDMTEIRNAEAEAAASEQLLRLAHEAAQLGSWHWDIASGVTVWDEQLEAIYGMPPGGFDGTFAAWAETVHPDDRDQVMAVVEEALTTRSSYVLRNRTTWPDGTVRWIEAHGKVTSDEQGNPTGTIGCVRDITDRVTVQQRQADAAARSRLLHEVTAAFFEAWTLDQVEAVLASSIERLGEILGDSVRLRVPDDLSTVTGGIAFVAEVRRPLAHEDSQLLDTLAAQCAIAAQRAELQARTADIAEQLQSSLAASPLPTLDRFDLAVHYAPGGDELEHVGGDWYDAVSTPGGSLVLVVGDVMGRGVRAATTMIRVRAGIRGLLTVDPAPRAVITAADEMMTRDAPDQFVTAVAALVDPETGSLTLCNAGHVPVVVVHPDGRTEALGDGSGVPLGVPVDLERSVATARLDPGTLLVLVTDGVVESRARDLDQGITALRERAAKLRDRPLGELVVALAALADQSLRDDVTVVAARLR</sequence>
<feature type="domain" description="PAC" evidence="3">
    <location>
        <begin position="75"/>
        <end position="127"/>
    </location>
</feature>
<organism evidence="4 5">
    <name type="scientific">Nocardioides panacis</name>
    <dbReference type="NCBI Taxonomy" id="2849501"/>
    <lineage>
        <taxon>Bacteria</taxon>
        <taxon>Bacillati</taxon>
        <taxon>Actinomycetota</taxon>
        <taxon>Actinomycetes</taxon>
        <taxon>Propionibacteriales</taxon>
        <taxon>Nocardioidaceae</taxon>
        <taxon>Nocardioides</taxon>
    </lineage>
</organism>
<dbReference type="PROSITE" id="PS50113">
    <property type="entry name" value="PAC"/>
    <property type="match status" value="2"/>
</dbReference>
<dbReference type="RefSeq" id="WP_216939366.1">
    <property type="nucleotide sequence ID" value="NZ_CP077062.1"/>
</dbReference>
<dbReference type="SMART" id="SM00331">
    <property type="entry name" value="PP2C_SIG"/>
    <property type="match status" value="1"/>
</dbReference>
<dbReference type="GO" id="GO:0016791">
    <property type="term" value="F:phosphatase activity"/>
    <property type="evidence" value="ECO:0007669"/>
    <property type="project" value="TreeGrafter"/>
</dbReference>
<gene>
    <name evidence="4" type="ORF">KRR39_21130</name>
</gene>
<name>A0A975SXU1_9ACTN</name>
<dbReference type="Pfam" id="PF07228">
    <property type="entry name" value="SpoIIE"/>
    <property type="match status" value="1"/>
</dbReference>
<dbReference type="KEGG" id="nps:KRR39_21130"/>
<dbReference type="InterPro" id="IPR001932">
    <property type="entry name" value="PPM-type_phosphatase-like_dom"/>
</dbReference>
<dbReference type="Pfam" id="PF08447">
    <property type="entry name" value="PAS_3"/>
    <property type="match status" value="1"/>
</dbReference>
<dbReference type="Proteomes" id="UP000683575">
    <property type="component" value="Chromosome"/>
</dbReference>
<dbReference type="CDD" id="cd00130">
    <property type="entry name" value="PAS"/>
    <property type="match status" value="2"/>
</dbReference>
<dbReference type="InterPro" id="IPR000700">
    <property type="entry name" value="PAS-assoc_C"/>
</dbReference>
<protein>
    <submittedName>
        <fullName evidence="4">SpoIIE family protein phosphatase</fullName>
    </submittedName>
</protein>
<dbReference type="SMART" id="SM00091">
    <property type="entry name" value="PAS"/>
    <property type="match status" value="2"/>
</dbReference>
<evidence type="ECO:0000259" key="3">
    <source>
        <dbReference type="PROSITE" id="PS50113"/>
    </source>
</evidence>
<feature type="domain" description="PAS" evidence="2">
    <location>
        <begin position="128"/>
        <end position="200"/>
    </location>
</feature>
<dbReference type="SMART" id="SM00086">
    <property type="entry name" value="PAC"/>
    <property type="match status" value="2"/>
</dbReference>
<dbReference type="PROSITE" id="PS50112">
    <property type="entry name" value="PAS"/>
    <property type="match status" value="1"/>
</dbReference>
<reference evidence="4" key="1">
    <citation type="submission" date="2021-06" db="EMBL/GenBank/DDBJ databases">
        <title>Complete genome sequence of Nocardioides sp. G188.</title>
        <authorList>
            <person name="Im W.-T."/>
        </authorList>
    </citation>
    <scope>NUCLEOTIDE SEQUENCE</scope>
    <source>
        <strain evidence="4">G188</strain>
    </source>
</reference>
<dbReference type="NCBIfam" id="TIGR00229">
    <property type="entry name" value="sensory_box"/>
    <property type="match status" value="2"/>
</dbReference>
<evidence type="ECO:0000313" key="4">
    <source>
        <dbReference type="EMBL" id="QWZ07856.1"/>
    </source>
</evidence>
<dbReference type="EMBL" id="CP077062">
    <property type="protein sequence ID" value="QWZ07856.1"/>
    <property type="molecule type" value="Genomic_DNA"/>
</dbReference>
<dbReference type="InterPro" id="IPR013655">
    <property type="entry name" value="PAS_fold_3"/>
</dbReference>
<proteinExistence type="predicted"/>
<dbReference type="AlphaFoldDB" id="A0A975SXU1"/>
<dbReference type="PANTHER" id="PTHR43156">
    <property type="entry name" value="STAGE II SPORULATION PROTEIN E-RELATED"/>
    <property type="match status" value="1"/>
</dbReference>
<keyword evidence="5" id="KW-1185">Reference proteome</keyword>
<dbReference type="Pfam" id="PF13426">
    <property type="entry name" value="PAS_9"/>
    <property type="match status" value="1"/>
</dbReference>
<dbReference type="InterPro" id="IPR052016">
    <property type="entry name" value="Bact_Sigma-Reg"/>
</dbReference>
<feature type="domain" description="PAC" evidence="3">
    <location>
        <begin position="199"/>
        <end position="255"/>
    </location>
</feature>
<evidence type="ECO:0000256" key="1">
    <source>
        <dbReference type="ARBA" id="ARBA00022801"/>
    </source>
</evidence>
<dbReference type="PANTHER" id="PTHR43156:SF2">
    <property type="entry name" value="STAGE II SPORULATION PROTEIN E"/>
    <property type="match status" value="1"/>
</dbReference>
<evidence type="ECO:0000259" key="2">
    <source>
        <dbReference type="PROSITE" id="PS50112"/>
    </source>
</evidence>
<dbReference type="InterPro" id="IPR000014">
    <property type="entry name" value="PAS"/>
</dbReference>